<protein>
    <submittedName>
        <fullName evidence="1">Uncharacterized protein</fullName>
    </submittedName>
</protein>
<dbReference type="Proteomes" id="UP001234297">
    <property type="component" value="Chromosome 3"/>
</dbReference>
<proteinExistence type="predicted"/>
<reference evidence="1 2" key="1">
    <citation type="journal article" date="2022" name="Hortic Res">
        <title>A haplotype resolved chromosomal level avocado genome allows analysis of novel avocado genes.</title>
        <authorList>
            <person name="Nath O."/>
            <person name="Fletcher S.J."/>
            <person name="Hayward A."/>
            <person name="Shaw L.M."/>
            <person name="Masouleh A.K."/>
            <person name="Furtado A."/>
            <person name="Henry R.J."/>
            <person name="Mitter N."/>
        </authorList>
    </citation>
    <scope>NUCLEOTIDE SEQUENCE [LARGE SCALE GENOMIC DNA]</scope>
    <source>
        <strain evidence="2">cv. Hass</strain>
    </source>
</reference>
<accession>A0ACC2LTN8</accession>
<comment type="caution">
    <text evidence="1">The sequence shown here is derived from an EMBL/GenBank/DDBJ whole genome shotgun (WGS) entry which is preliminary data.</text>
</comment>
<organism evidence="1 2">
    <name type="scientific">Persea americana</name>
    <name type="common">Avocado</name>
    <dbReference type="NCBI Taxonomy" id="3435"/>
    <lineage>
        <taxon>Eukaryota</taxon>
        <taxon>Viridiplantae</taxon>
        <taxon>Streptophyta</taxon>
        <taxon>Embryophyta</taxon>
        <taxon>Tracheophyta</taxon>
        <taxon>Spermatophyta</taxon>
        <taxon>Magnoliopsida</taxon>
        <taxon>Magnoliidae</taxon>
        <taxon>Laurales</taxon>
        <taxon>Lauraceae</taxon>
        <taxon>Persea</taxon>
    </lineage>
</organism>
<evidence type="ECO:0000313" key="2">
    <source>
        <dbReference type="Proteomes" id="UP001234297"/>
    </source>
</evidence>
<keyword evidence="2" id="KW-1185">Reference proteome</keyword>
<dbReference type="EMBL" id="CM056811">
    <property type="protein sequence ID" value="KAJ8636780.1"/>
    <property type="molecule type" value="Genomic_DNA"/>
</dbReference>
<gene>
    <name evidence="1" type="ORF">MRB53_011047</name>
</gene>
<evidence type="ECO:0000313" key="1">
    <source>
        <dbReference type="EMBL" id="KAJ8636780.1"/>
    </source>
</evidence>
<name>A0ACC2LTN8_PERAE</name>
<sequence>MRDSQKKRHVSPLARYPRAIKYWGQAKGRLSRGPHDSSDLQTQGDPPDPKLPRPVKQKLQLSSPNTSAYSRRSSARPIAWKLGSSVNSWVAQHHGSAVRHNASSAQRQATAKPPLDSTILESEWAAICLLEIRRAQTDMGSHLWR</sequence>